<dbReference type="CDD" id="cd00018">
    <property type="entry name" value="AP2"/>
    <property type="match status" value="1"/>
</dbReference>
<dbReference type="InterPro" id="IPR001471">
    <property type="entry name" value="AP2/ERF_dom"/>
</dbReference>
<keyword evidence="13" id="KW-1185">Reference proteome</keyword>
<dbReference type="AlphaFoldDB" id="A0A2G9HJW4"/>
<sequence>MEPFMQKEYLASSLEGMNPNIFCGLNSSSSTKRSIPSRRSTFPVDEVISNTIINTHPSSSRSISSRGSTSPINEVVSNYTILNTQSSPINEVISNHTVLHTQLSELSKESIIRKFHAHYLLPMNGSCGSHHGENYIPMNFLESFPSSKEVKPSPPCSSKVPNLSLFLQDPSPQSQINKGKTRNPKSFSENPLFSISQFDQNQSESKWLKVHSQQLTAYPSKGYSDYWLSTTKTQPMKFSSKQKSPLPSSQGKLFRGVRQRHWGKWVAEIRLPRNRTRVWLGTFDTAEEAAFAYDTAAYILRAKLQAVSSAQKKAIDQRSSSSEAVLEEESRISCLKQKAEAEAEVIEIKKSSEGIISEVDAVQLSRLPSLDMDMIWDALLVSDSSSY</sequence>
<dbReference type="Gene3D" id="3.30.730.10">
    <property type="entry name" value="AP2/ERF domain"/>
    <property type="match status" value="1"/>
</dbReference>
<accession>A0A2G9HJW4</accession>
<evidence type="ECO:0000256" key="10">
    <source>
        <dbReference type="SAM" id="MobiDB-lite"/>
    </source>
</evidence>
<keyword evidence="5" id="KW-0238">DNA-binding</keyword>
<evidence type="ECO:0000256" key="2">
    <source>
        <dbReference type="ARBA" id="ARBA00022745"/>
    </source>
</evidence>
<dbReference type="SMART" id="SM00380">
    <property type="entry name" value="AP2"/>
    <property type="match status" value="1"/>
</dbReference>
<evidence type="ECO:0000256" key="4">
    <source>
        <dbReference type="ARBA" id="ARBA00023015"/>
    </source>
</evidence>
<reference evidence="13" key="1">
    <citation type="journal article" date="2018" name="Gigascience">
        <title>Genome assembly of the Pink Ipe (Handroanthus impetiginosus, Bignoniaceae), a highly valued, ecologically keystone Neotropical timber forest tree.</title>
        <authorList>
            <person name="Silva-Junior O.B."/>
            <person name="Grattapaglia D."/>
            <person name="Novaes E."/>
            <person name="Collevatti R.G."/>
        </authorList>
    </citation>
    <scope>NUCLEOTIDE SEQUENCE [LARGE SCALE GENOMIC DNA]</scope>
    <source>
        <strain evidence="13">cv. UFG-1</strain>
    </source>
</reference>
<dbReference type="GO" id="GO:0003700">
    <property type="term" value="F:DNA-binding transcription factor activity"/>
    <property type="evidence" value="ECO:0007669"/>
    <property type="project" value="InterPro"/>
</dbReference>
<dbReference type="PANTHER" id="PTHR31657">
    <property type="entry name" value="ETHYLENE-RESPONSIVE TRANSCRIPTION FACTOR ERF061"/>
    <property type="match status" value="1"/>
</dbReference>
<keyword evidence="4" id="KW-0805">Transcription regulation</keyword>
<dbReference type="GO" id="GO:0009873">
    <property type="term" value="P:ethylene-activated signaling pathway"/>
    <property type="evidence" value="ECO:0007669"/>
    <property type="project" value="UniProtKB-KW"/>
</dbReference>
<protein>
    <recommendedName>
        <fullName evidence="11">AP2/ERF domain-containing protein</fullName>
    </recommendedName>
</protein>
<keyword evidence="7" id="KW-0804">Transcription</keyword>
<name>A0A2G9HJW4_9LAMI</name>
<comment type="similarity">
    <text evidence="9">Belongs to the AP2/ERF transcription factor family. ERF subfamily.</text>
</comment>
<evidence type="ECO:0000256" key="8">
    <source>
        <dbReference type="ARBA" id="ARBA00023242"/>
    </source>
</evidence>
<dbReference type="GO" id="GO:0005634">
    <property type="term" value="C:nucleus"/>
    <property type="evidence" value="ECO:0007669"/>
    <property type="project" value="UniProtKB-SubCell"/>
</dbReference>
<dbReference type="InterPro" id="IPR016177">
    <property type="entry name" value="DNA-bd_dom_sf"/>
</dbReference>
<evidence type="ECO:0000313" key="12">
    <source>
        <dbReference type="EMBL" id="PIN17832.1"/>
    </source>
</evidence>
<proteinExistence type="inferred from homology"/>
<dbReference type="SUPFAM" id="SSF54171">
    <property type="entry name" value="DNA-binding domain"/>
    <property type="match status" value="1"/>
</dbReference>
<keyword evidence="2" id="KW-0936">Ethylene signaling pathway</keyword>
<dbReference type="Pfam" id="PF00847">
    <property type="entry name" value="AP2"/>
    <property type="match status" value="1"/>
</dbReference>
<dbReference type="Proteomes" id="UP000231279">
    <property type="component" value="Unassembled WGS sequence"/>
</dbReference>
<keyword evidence="8" id="KW-0539">Nucleus</keyword>
<dbReference type="PRINTS" id="PR00367">
    <property type="entry name" value="ETHRSPELEMNT"/>
</dbReference>
<feature type="compositionally biased region" description="Polar residues" evidence="10">
    <location>
        <begin position="170"/>
        <end position="190"/>
    </location>
</feature>
<feature type="domain" description="AP2/ERF" evidence="11">
    <location>
        <begin position="253"/>
        <end position="310"/>
    </location>
</feature>
<dbReference type="GO" id="GO:0000976">
    <property type="term" value="F:transcription cis-regulatory region binding"/>
    <property type="evidence" value="ECO:0007669"/>
    <property type="project" value="UniProtKB-ARBA"/>
</dbReference>
<dbReference type="FunFam" id="3.30.730.10:FF:000001">
    <property type="entry name" value="Ethylene-responsive transcription factor 2"/>
    <property type="match status" value="1"/>
</dbReference>
<dbReference type="PANTHER" id="PTHR31657:SF40">
    <property type="entry name" value="ETHYLENE-RESPONSIVE TRANSCRIPTION FACTOR ERF062"/>
    <property type="match status" value="1"/>
</dbReference>
<evidence type="ECO:0000256" key="6">
    <source>
        <dbReference type="ARBA" id="ARBA00023159"/>
    </source>
</evidence>
<evidence type="ECO:0000259" key="11">
    <source>
        <dbReference type="PROSITE" id="PS51032"/>
    </source>
</evidence>
<dbReference type="EMBL" id="NKXS01001603">
    <property type="protein sequence ID" value="PIN17832.1"/>
    <property type="molecule type" value="Genomic_DNA"/>
</dbReference>
<dbReference type="GO" id="GO:0006952">
    <property type="term" value="P:defense response"/>
    <property type="evidence" value="ECO:0007669"/>
    <property type="project" value="UniProtKB-KW"/>
</dbReference>
<evidence type="ECO:0000256" key="9">
    <source>
        <dbReference type="ARBA" id="ARBA00024343"/>
    </source>
</evidence>
<feature type="region of interest" description="Disordered" evidence="10">
    <location>
        <begin position="167"/>
        <end position="190"/>
    </location>
</feature>
<gene>
    <name evidence="12" type="ORF">CDL12_09504</name>
</gene>
<dbReference type="InterPro" id="IPR036955">
    <property type="entry name" value="AP2/ERF_dom_sf"/>
</dbReference>
<organism evidence="12 13">
    <name type="scientific">Handroanthus impetiginosus</name>
    <dbReference type="NCBI Taxonomy" id="429701"/>
    <lineage>
        <taxon>Eukaryota</taxon>
        <taxon>Viridiplantae</taxon>
        <taxon>Streptophyta</taxon>
        <taxon>Embryophyta</taxon>
        <taxon>Tracheophyta</taxon>
        <taxon>Spermatophyta</taxon>
        <taxon>Magnoliopsida</taxon>
        <taxon>eudicotyledons</taxon>
        <taxon>Gunneridae</taxon>
        <taxon>Pentapetalae</taxon>
        <taxon>asterids</taxon>
        <taxon>lamiids</taxon>
        <taxon>Lamiales</taxon>
        <taxon>Bignoniaceae</taxon>
        <taxon>Crescentiina</taxon>
        <taxon>Tabebuia alliance</taxon>
        <taxon>Handroanthus</taxon>
    </lineage>
</organism>
<keyword evidence="6" id="KW-0010">Activator</keyword>
<evidence type="ECO:0000256" key="7">
    <source>
        <dbReference type="ARBA" id="ARBA00023163"/>
    </source>
</evidence>
<evidence type="ECO:0000256" key="3">
    <source>
        <dbReference type="ARBA" id="ARBA00022821"/>
    </source>
</evidence>
<dbReference type="InterPro" id="IPR051758">
    <property type="entry name" value="ERF/AP2-like"/>
</dbReference>
<evidence type="ECO:0000313" key="13">
    <source>
        <dbReference type="Proteomes" id="UP000231279"/>
    </source>
</evidence>
<keyword evidence="3" id="KW-0611">Plant defense</keyword>
<evidence type="ECO:0000256" key="1">
    <source>
        <dbReference type="ARBA" id="ARBA00004123"/>
    </source>
</evidence>
<dbReference type="PROSITE" id="PS51032">
    <property type="entry name" value="AP2_ERF"/>
    <property type="match status" value="1"/>
</dbReference>
<dbReference type="STRING" id="429701.A0A2G9HJW4"/>
<evidence type="ECO:0000256" key="5">
    <source>
        <dbReference type="ARBA" id="ARBA00023125"/>
    </source>
</evidence>
<comment type="subcellular location">
    <subcellularLocation>
        <location evidence="1">Nucleus</location>
    </subcellularLocation>
</comment>
<comment type="caution">
    <text evidence="12">The sequence shown here is derived from an EMBL/GenBank/DDBJ whole genome shotgun (WGS) entry which is preliminary data.</text>
</comment>
<dbReference type="OrthoDB" id="777275at2759"/>